<evidence type="ECO:0000256" key="2">
    <source>
        <dbReference type="ARBA" id="ARBA00022553"/>
    </source>
</evidence>
<dbReference type="EMBL" id="MZGV01000054">
    <property type="protein sequence ID" value="OPJ58571.1"/>
    <property type="molecule type" value="Genomic_DNA"/>
</dbReference>
<dbReference type="STRING" id="1450648.CLORY_35510"/>
<dbReference type="InterPro" id="IPR036388">
    <property type="entry name" value="WH-like_DNA-bd_sf"/>
</dbReference>
<evidence type="ECO:0000313" key="13">
    <source>
        <dbReference type="Proteomes" id="UP000190080"/>
    </source>
</evidence>
<dbReference type="Gene3D" id="6.10.250.690">
    <property type="match status" value="1"/>
</dbReference>
<keyword evidence="13" id="KW-1185">Reference proteome</keyword>
<dbReference type="InterPro" id="IPR011006">
    <property type="entry name" value="CheY-like_superfamily"/>
</dbReference>
<dbReference type="InterPro" id="IPR039420">
    <property type="entry name" value="WalR-like"/>
</dbReference>
<keyword evidence="3" id="KW-0902">Two-component regulatory system</keyword>
<evidence type="ECO:0000256" key="1">
    <source>
        <dbReference type="ARBA" id="ARBA00018672"/>
    </source>
</evidence>
<dbReference type="Gene3D" id="3.40.50.2300">
    <property type="match status" value="1"/>
</dbReference>
<dbReference type="GO" id="GO:0000976">
    <property type="term" value="F:transcription cis-regulatory region binding"/>
    <property type="evidence" value="ECO:0007669"/>
    <property type="project" value="TreeGrafter"/>
</dbReference>
<dbReference type="PANTHER" id="PTHR48111:SF26">
    <property type="entry name" value="STAGE 0 SPORULATION PROTEIN A HOMOLOG"/>
    <property type="match status" value="1"/>
</dbReference>
<proteinExistence type="predicted"/>
<evidence type="ECO:0000256" key="7">
    <source>
        <dbReference type="ARBA" id="ARBA00024867"/>
    </source>
</evidence>
<dbReference type="GO" id="GO:0006355">
    <property type="term" value="P:regulation of DNA-templated transcription"/>
    <property type="evidence" value="ECO:0007669"/>
    <property type="project" value="InterPro"/>
</dbReference>
<name>A0A1V4IF06_9CLOT</name>
<feature type="domain" description="OmpR/PhoB-type" evidence="11">
    <location>
        <begin position="132"/>
        <end position="231"/>
    </location>
</feature>
<evidence type="ECO:0000259" key="10">
    <source>
        <dbReference type="PROSITE" id="PS50110"/>
    </source>
</evidence>
<organism evidence="12 13">
    <name type="scientific">Clostridium oryzae</name>
    <dbReference type="NCBI Taxonomy" id="1450648"/>
    <lineage>
        <taxon>Bacteria</taxon>
        <taxon>Bacillati</taxon>
        <taxon>Bacillota</taxon>
        <taxon>Clostridia</taxon>
        <taxon>Eubacteriales</taxon>
        <taxon>Clostridiaceae</taxon>
        <taxon>Clostridium</taxon>
    </lineage>
</organism>
<dbReference type="GO" id="GO:0005829">
    <property type="term" value="C:cytosol"/>
    <property type="evidence" value="ECO:0007669"/>
    <property type="project" value="TreeGrafter"/>
</dbReference>
<dbReference type="InterPro" id="IPR001789">
    <property type="entry name" value="Sig_transdc_resp-reg_receiver"/>
</dbReference>
<feature type="modified residue" description="4-aspartylphosphate" evidence="8">
    <location>
        <position position="53"/>
    </location>
</feature>
<dbReference type="CDD" id="cd17574">
    <property type="entry name" value="REC_OmpR"/>
    <property type="match status" value="1"/>
</dbReference>
<dbReference type="GO" id="GO:0000156">
    <property type="term" value="F:phosphorelay response regulator activity"/>
    <property type="evidence" value="ECO:0007669"/>
    <property type="project" value="TreeGrafter"/>
</dbReference>
<gene>
    <name evidence="12" type="primary">sphR_2</name>
    <name evidence="12" type="ORF">CLORY_35510</name>
</gene>
<dbReference type="SUPFAM" id="SSF46894">
    <property type="entry name" value="C-terminal effector domain of the bipartite response regulators"/>
    <property type="match status" value="1"/>
</dbReference>
<dbReference type="SUPFAM" id="SSF52172">
    <property type="entry name" value="CheY-like"/>
    <property type="match status" value="1"/>
</dbReference>
<comment type="caution">
    <text evidence="12">The sequence shown here is derived from an EMBL/GenBank/DDBJ whole genome shotgun (WGS) entry which is preliminary data.</text>
</comment>
<evidence type="ECO:0000259" key="11">
    <source>
        <dbReference type="PROSITE" id="PS51755"/>
    </source>
</evidence>
<evidence type="ECO:0000256" key="3">
    <source>
        <dbReference type="ARBA" id="ARBA00023012"/>
    </source>
</evidence>
<protein>
    <recommendedName>
        <fullName evidence="1">Stage 0 sporulation protein A homolog</fullName>
    </recommendedName>
</protein>
<comment type="function">
    <text evidence="7">May play the central regulatory role in sporulation. It may be an element of the effector pathway responsible for the activation of sporulation genes in response to nutritional stress. Spo0A may act in concert with spo0H (a sigma factor) to control the expression of some genes that are critical to the sporulation process.</text>
</comment>
<evidence type="ECO:0000256" key="5">
    <source>
        <dbReference type="ARBA" id="ARBA00023125"/>
    </source>
</evidence>
<dbReference type="FunFam" id="3.40.50.2300:FF:000001">
    <property type="entry name" value="DNA-binding response regulator PhoB"/>
    <property type="match status" value="1"/>
</dbReference>
<dbReference type="InterPro" id="IPR016032">
    <property type="entry name" value="Sig_transdc_resp-reg_C-effctor"/>
</dbReference>
<keyword evidence="5 9" id="KW-0238">DNA-binding</keyword>
<keyword evidence="6" id="KW-0804">Transcription</keyword>
<dbReference type="InterPro" id="IPR001867">
    <property type="entry name" value="OmpR/PhoB-type_DNA-bd"/>
</dbReference>
<sequence length="231" mass="26446">MLSKILIIEDDISIAELERDYLEINGFQVDIENSGDKGLNKAISQKYDLVILDLMLPNMDGFAVCRKIRDEKDIPILMVSAKKEDIDKIRGLGLGADDYVTKPFSPNELVARVKAHISRYRRLVSNSERNVKDIIAIGGISINKTSRKVYVNEREVEFTSKEFDLLLLFVSNPDRVFSKNELFERIWGMDSLGDIATVTVHIRKLREKIEFDPSNPQYIETVWGVGYRFTA</sequence>
<dbReference type="AlphaFoldDB" id="A0A1V4IF06"/>
<dbReference type="Gene3D" id="1.10.10.10">
    <property type="entry name" value="Winged helix-like DNA-binding domain superfamily/Winged helix DNA-binding domain"/>
    <property type="match status" value="1"/>
</dbReference>
<dbReference type="Proteomes" id="UP000190080">
    <property type="component" value="Unassembled WGS sequence"/>
</dbReference>
<dbReference type="Pfam" id="PF00072">
    <property type="entry name" value="Response_reg"/>
    <property type="match status" value="1"/>
</dbReference>
<dbReference type="PROSITE" id="PS51755">
    <property type="entry name" value="OMPR_PHOB"/>
    <property type="match status" value="1"/>
</dbReference>
<evidence type="ECO:0000256" key="4">
    <source>
        <dbReference type="ARBA" id="ARBA00023015"/>
    </source>
</evidence>
<dbReference type="SMART" id="SM00862">
    <property type="entry name" value="Trans_reg_C"/>
    <property type="match status" value="1"/>
</dbReference>
<dbReference type="SMART" id="SM00448">
    <property type="entry name" value="REC"/>
    <property type="match status" value="1"/>
</dbReference>
<keyword evidence="2 8" id="KW-0597">Phosphoprotein</keyword>
<dbReference type="Pfam" id="PF00486">
    <property type="entry name" value="Trans_reg_C"/>
    <property type="match status" value="1"/>
</dbReference>
<reference evidence="12 13" key="1">
    <citation type="submission" date="2017-03" db="EMBL/GenBank/DDBJ databases">
        <title>Genome sequence of Clostridium oryzae DSM 28571.</title>
        <authorList>
            <person name="Poehlein A."/>
            <person name="Daniel R."/>
        </authorList>
    </citation>
    <scope>NUCLEOTIDE SEQUENCE [LARGE SCALE GENOMIC DNA]</scope>
    <source>
        <strain evidence="12 13">DSM 28571</strain>
    </source>
</reference>
<evidence type="ECO:0000256" key="9">
    <source>
        <dbReference type="PROSITE-ProRule" id="PRU01091"/>
    </source>
</evidence>
<evidence type="ECO:0000256" key="6">
    <source>
        <dbReference type="ARBA" id="ARBA00023163"/>
    </source>
</evidence>
<dbReference type="PROSITE" id="PS50110">
    <property type="entry name" value="RESPONSE_REGULATORY"/>
    <property type="match status" value="1"/>
</dbReference>
<dbReference type="GO" id="GO:0032993">
    <property type="term" value="C:protein-DNA complex"/>
    <property type="evidence" value="ECO:0007669"/>
    <property type="project" value="TreeGrafter"/>
</dbReference>
<keyword evidence="4" id="KW-0805">Transcription regulation</keyword>
<feature type="domain" description="Response regulatory" evidence="10">
    <location>
        <begin position="4"/>
        <end position="117"/>
    </location>
</feature>
<accession>A0A1V4IF06</accession>
<evidence type="ECO:0000313" key="12">
    <source>
        <dbReference type="EMBL" id="OPJ58571.1"/>
    </source>
</evidence>
<dbReference type="CDD" id="cd00383">
    <property type="entry name" value="trans_reg_C"/>
    <property type="match status" value="1"/>
</dbReference>
<feature type="DNA-binding region" description="OmpR/PhoB-type" evidence="9">
    <location>
        <begin position="132"/>
        <end position="231"/>
    </location>
</feature>
<evidence type="ECO:0000256" key="8">
    <source>
        <dbReference type="PROSITE-ProRule" id="PRU00169"/>
    </source>
</evidence>
<dbReference type="FunFam" id="1.10.10.10:FF:000018">
    <property type="entry name" value="DNA-binding response regulator ResD"/>
    <property type="match status" value="1"/>
</dbReference>
<dbReference type="PANTHER" id="PTHR48111">
    <property type="entry name" value="REGULATOR OF RPOS"/>
    <property type="match status" value="1"/>
</dbReference>